<evidence type="ECO:0000313" key="1">
    <source>
        <dbReference type="EMBL" id="CDW49599.1"/>
    </source>
</evidence>
<protein>
    <submittedName>
        <fullName evidence="1">Uncharacterized protein</fullName>
    </submittedName>
</protein>
<dbReference type="AlphaFoldDB" id="A0A0K2VGK0"/>
<proteinExistence type="predicted"/>
<feature type="non-terminal residue" evidence="1">
    <location>
        <position position="51"/>
    </location>
</feature>
<reference evidence="1" key="1">
    <citation type="submission" date="2014-05" db="EMBL/GenBank/DDBJ databases">
        <authorList>
            <person name="Chronopoulou M."/>
        </authorList>
    </citation>
    <scope>NUCLEOTIDE SEQUENCE</scope>
    <source>
        <tissue evidence="1">Whole organism</tissue>
    </source>
</reference>
<accession>A0A0K2VGK0</accession>
<organism evidence="1">
    <name type="scientific">Lepeophtheirus salmonis</name>
    <name type="common">Salmon louse</name>
    <name type="synonym">Caligus salmonis</name>
    <dbReference type="NCBI Taxonomy" id="72036"/>
    <lineage>
        <taxon>Eukaryota</taxon>
        <taxon>Metazoa</taxon>
        <taxon>Ecdysozoa</taxon>
        <taxon>Arthropoda</taxon>
        <taxon>Crustacea</taxon>
        <taxon>Multicrustacea</taxon>
        <taxon>Hexanauplia</taxon>
        <taxon>Copepoda</taxon>
        <taxon>Siphonostomatoida</taxon>
        <taxon>Caligidae</taxon>
        <taxon>Lepeophtheirus</taxon>
    </lineage>
</organism>
<sequence>YGPERRDTLYIVNLILTVHRVADPCIIICKYILVKEQIILQQYFRVQLLQK</sequence>
<dbReference type="EMBL" id="HACA01032238">
    <property type="protein sequence ID" value="CDW49599.1"/>
    <property type="molecule type" value="Transcribed_RNA"/>
</dbReference>
<feature type="non-terminal residue" evidence="1">
    <location>
        <position position="1"/>
    </location>
</feature>
<name>A0A0K2VGK0_LEPSM</name>